<keyword evidence="2" id="KW-1185">Reference proteome</keyword>
<dbReference type="EMBL" id="CAJVQB010051075">
    <property type="protein sequence ID" value="CAG8835242.1"/>
    <property type="molecule type" value="Genomic_DNA"/>
</dbReference>
<sequence>AENLQKEFSKSVQQKEIKNDLRKLTSELSIHSSYFRNFNYKVYKSVENYLFKHDYCVFERITPLLRLRYNRGAANEITKYFNNFARCIIYKGNPYEYKKQNFIFTKIFDNNRDLLKVISNCKTLVLAAFKSSKKSFRNSIN</sequence>
<protein>
    <submittedName>
        <fullName evidence="1">43011_t:CDS:1</fullName>
    </submittedName>
</protein>
<dbReference type="Proteomes" id="UP000789901">
    <property type="component" value="Unassembled WGS sequence"/>
</dbReference>
<accession>A0ABN7WMS7</accession>
<evidence type="ECO:0000313" key="1">
    <source>
        <dbReference type="EMBL" id="CAG8835242.1"/>
    </source>
</evidence>
<gene>
    <name evidence="1" type="ORF">GMARGA_LOCUS32475</name>
</gene>
<comment type="caution">
    <text evidence="1">The sequence shown here is derived from an EMBL/GenBank/DDBJ whole genome shotgun (WGS) entry which is preliminary data.</text>
</comment>
<feature type="non-terminal residue" evidence="1">
    <location>
        <position position="1"/>
    </location>
</feature>
<organism evidence="1 2">
    <name type="scientific">Gigaspora margarita</name>
    <dbReference type="NCBI Taxonomy" id="4874"/>
    <lineage>
        <taxon>Eukaryota</taxon>
        <taxon>Fungi</taxon>
        <taxon>Fungi incertae sedis</taxon>
        <taxon>Mucoromycota</taxon>
        <taxon>Glomeromycotina</taxon>
        <taxon>Glomeromycetes</taxon>
        <taxon>Diversisporales</taxon>
        <taxon>Gigasporaceae</taxon>
        <taxon>Gigaspora</taxon>
    </lineage>
</organism>
<proteinExistence type="predicted"/>
<evidence type="ECO:0000313" key="2">
    <source>
        <dbReference type="Proteomes" id="UP000789901"/>
    </source>
</evidence>
<name>A0ABN7WMS7_GIGMA</name>
<reference evidence="1 2" key="1">
    <citation type="submission" date="2021-06" db="EMBL/GenBank/DDBJ databases">
        <authorList>
            <person name="Kallberg Y."/>
            <person name="Tangrot J."/>
            <person name="Rosling A."/>
        </authorList>
    </citation>
    <scope>NUCLEOTIDE SEQUENCE [LARGE SCALE GENOMIC DNA]</scope>
    <source>
        <strain evidence="1 2">120-4 pot B 10/14</strain>
    </source>
</reference>